<evidence type="ECO:0000256" key="1">
    <source>
        <dbReference type="ARBA" id="ARBA00022690"/>
    </source>
</evidence>
<dbReference type="SMART" id="SM00280">
    <property type="entry name" value="KAZAL"/>
    <property type="match status" value="1"/>
</dbReference>
<dbReference type="PANTHER" id="PTHR10913:SF45">
    <property type="entry name" value="FOLLISTATIN, ISOFORM A-RELATED"/>
    <property type="match status" value="1"/>
</dbReference>
<reference evidence="6 7" key="1">
    <citation type="journal article" date="2014" name="Genome Biol. Evol.">
        <title>The secreted proteins of Achlya hypogyna and Thraustotheca clavata identify the ancestral oomycete secretome and reveal gene acquisitions by horizontal gene transfer.</title>
        <authorList>
            <person name="Misner I."/>
            <person name="Blouin N."/>
            <person name="Leonard G."/>
            <person name="Richards T.A."/>
            <person name="Lane C.E."/>
        </authorList>
    </citation>
    <scope>NUCLEOTIDE SEQUENCE [LARGE SCALE GENOMIC DNA]</scope>
    <source>
        <strain evidence="6 7">ATCC 34112</strain>
    </source>
</reference>
<dbReference type="Pfam" id="PF07648">
    <property type="entry name" value="Kazal_2"/>
    <property type="match status" value="1"/>
</dbReference>
<organism evidence="6 7">
    <name type="scientific">Thraustotheca clavata</name>
    <dbReference type="NCBI Taxonomy" id="74557"/>
    <lineage>
        <taxon>Eukaryota</taxon>
        <taxon>Sar</taxon>
        <taxon>Stramenopiles</taxon>
        <taxon>Oomycota</taxon>
        <taxon>Saprolegniomycetes</taxon>
        <taxon>Saprolegniales</taxon>
        <taxon>Achlyaceae</taxon>
        <taxon>Thraustotheca</taxon>
    </lineage>
</organism>
<feature type="domain" description="Kazal-like" evidence="5">
    <location>
        <begin position="12"/>
        <end position="65"/>
    </location>
</feature>
<dbReference type="CDD" id="cd00104">
    <property type="entry name" value="KAZAL_FS"/>
    <property type="match status" value="1"/>
</dbReference>
<sequence>MTTSFRLLAILPLVYGACDEQNLCSTSYVPVCTTNGITYNNLCLMEQAQCVDSSITLQAEGPCEFKTKACPTTCDVMTSYSIHYTKSSTMIGEICYEYIARSKEMLSTHSHVAILEDSTAERIKPTKAADGTLLQPLDTIISFHVVDNDSYLSVDRLKHVHTFLSKDISS</sequence>
<name>A0A1W0ABV0_9STRA</name>
<dbReference type="AlphaFoldDB" id="A0A1W0ABV0"/>
<proteinExistence type="predicted"/>
<keyword evidence="7" id="KW-1185">Reference proteome</keyword>
<dbReference type="Gene3D" id="3.30.60.30">
    <property type="match status" value="1"/>
</dbReference>
<keyword evidence="4" id="KW-0732">Signal</keyword>
<dbReference type="InterPro" id="IPR050653">
    <property type="entry name" value="Prot_Inhib_GrowthFact_Antg"/>
</dbReference>
<evidence type="ECO:0000313" key="6">
    <source>
        <dbReference type="EMBL" id="OQS07756.1"/>
    </source>
</evidence>
<keyword evidence="2" id="KW-0722">Serine protease inhibitor</keyword>
<protein>
    <recommendedName>
        <fullName evidence="5">Kazal-like domain-containing protein</fullName>
    </recommendedName>
</protein>
<dbReference type="EMBL" id="JNBS01000115">
    <property type="protein sequence ID" value="OQS07756.1"/>
    <property type="molecule type" value="Genomic_DNA"/>
</dbReference>
<dbReference type="OrthoDB" id="61562at2759"/>
<evidence type="ECO:0000313" key="7">
    <source>
        <dbReference type="Proteomes" id="UP000243217"/>
    </source>
</evidence>
<dbReference type="InterPro" id="IPR036058">
    <property type="entry name" value="Kazal_dom_sf"/>
</dbReference>
<gene>
    <name evidence="6" type="ORF">THRCLA_00247</name>
</gene>
<keyword evidence="1" id="KW-0646">Protease inhibitor</keyword>
<dbReference type="InterPro" id="IPR002350">
    <property type="entry name" value="Kazal_dom"/>
</dbReference>
<dbReference type="GO" id="GO:0005576">
    <property type="term" value="C:extracellular region"/>
    <property type="evidence" value="ECO:0007669"/>
    <property type="project" value="TreeGrafter"/>
</dbReference>
<dbReference type="PANTHER" id="PTHR10913">
    <property type="entry name" value="FOLLISTATIN-RELATED"/>
    <property type="match status" value="1"/>
</dbReference>
<dbReference type="Proteomes" id="UP000243217">
    <property type="component" value="Unassembled WGS sequence"/>
</dbReference>
<accession>A0A1W0ABV0</accession>
<feature type="non-terminal residue" evidence="6">
    <location>
        <position position="170"/>
    </location>
</feature>
<feature type="chain" id="PRO_5013206988" description="Kazal-like domain-containing protein" evidence="4">
    <location>
        <begin position="17"/>
        <end position="170"/>
    </location>
</feature>
<evidence type="ECO:0000256" key="2">
    <source>
        <dbReference type="ARBA" id="ARBA00022900"/>
    </source>
</evidence>
<dbReference type="PROSITE" id="PS51465">
    <property type="entry name" value="KAZAL_2"/>
    <property type="match status" value="1"/>
</dbReference>
<feature type="signal peptide" evidence="4">
    <location>
        <begin position="1"/>
        <end position="16"/>
    </location>
</feature>
<evidence type="ECO:0000259" key="5">
    <source>
        <dbReference type="PROSITE" id="PS51465"/>
    </source>
</evidence>
<evidence type="ECO:0000256" key="4">
    <source>
        <dbReference type="SAM" id="SignalP"/>
    </source>
</evidence>
<evidence type="ECO:0000256" key="3">
    <source>
        <dbReference type="ARBA" id="ARBA00023157"/>
    </source>
</evidence>
<dbReference type="SUPFAM" id="SSF100895">
    <property type="entry name" value="Kazal-type serine protease inhibitors"/>
    <property type="match status" value="1"/>
</dbReference>
<comment type="caution">
    <text evidence="6">The sequence shown here is derived from an EMBL/GenBank/DDBJ whole genome shotgun (WGS) entry which is preliminary data.</text>
</comment>
<keyword evidence="3" id="KW-1015">Disulfide bond</keyword>